<sequence length="281" mass="30199">MAVGFFVKGRGGARACERRAHDAAGRLGARGRVRCNQLFLLILTMIHEALPAAQSGPAPRRSDEVMTGRREHRVVSDTTSHSAHSRPGADVRTGVRSRPGTKTPARAGRIVMTVAGSSRDRGCEGEFAEVAAQHVACFDGDRASRGRGPATLRPCGQPSAGSPLQQRACHPGANRIAGEVGVGPAFRAGRAQAPWDSAPRAPGTSLAPSRRRRLRRRRPSPPIWRRNTTCLWRHVEIDELSRVRALGDARWSRGAAVMRGPPAMDRSTSARVGRTPSSAQV</sequence>
<name>A0A1I2E197_9BACT</name>
<dbReference type="AlphaFoldDB" id="A0A1I2E197"/>
<feature type="compositionally biased region" description="Basic and acidic residues" evidence="1">
    <location>
        <begin position="60"/>
        <end position="75"/>
    </location>
</feature>
<reference evidence="3" key="1">
    <citation type="submission" date="2016-10" db="EMBL/GenBank/DDBJ databases">
        <authorList>
            <person name="Varghese N."/>
            <person name="Submissions S."/>
        </authorList>
    </citation>
    <scope>NUCLEOTIDE SEQUENCE [LARGE SCALE GENOMIC DNA]</scope>
    <source>
        <strain evidence="3">ATCC 25963</strain>
    </source>
</reference>
<feature type="region of interest" description="Disordered" evidence="1">
    <location>
        <begin position="259"/>
        <end position="281"/>
    </location>
</feature>
<keyword evidence="3" id="KW-1185">Reference proteome</keyword>
<feature type="compositionally biased region" description="Polar residues" evidence="1">
    <location>
        <begin position="266"/>
        <end position="281"/>
    </location>
</feature>
<accession>A0A1I2E197</accession>
<dbReference type="EMBL" id="FOMX01000021">
    <property type="protein sequence ID" value="SFE86436.1"/>
    <property type="molecule type" value="Genomic_DNA"/>
</dbReference>
<evidence type="ECO:0000313" key="3">
    <source>
        <dbReference type="Proteomes" id="UP000199400"/>
    </source>
</evidence>
<feature type="region of interest" description="Disordered" evidence="1">
    <location>
        <begin position="53"/>
        <end position="105"/>
    </location>
</feature>
<dbReference type="STRING" id="54.SAMN02745121_05852"/>
<feature type="compositionally biased region" description="Basic residues" evidence="1">
    <location>
        <begin position="209"/>
        <end position="219"/>
    </location>
</feature>
<evidence type="ECO:0000256" key="1">
    <source>
        <dbReference type="SAM" id="MobiDB-lite"/>
    </source>
</evidence>
<organism evidence="2 3">
    <name type="scientific">Nannocystis exedens</name>
    <dbReference type="NCBI Taxonomy" id="54"/>
    <lineage>
        <taxon>Bacteria</taxon>
        <taxon>Pseudomonadati</taxon>
        <taxon>Myxococcota</taxon>
        <taxon>Polyangia</taxon>
        <taxon>Nannocystales</taxon>
        <taxon>Nannocystaceae</taxon>
        <taxon>Nannocystis</taxon>
    </lineage>
</organism>
<proteinExistence type="predicted"/>
<evidence type="ECO:0000313" key="2">
    <source>
        <dbReference type="EMBL" id="SFE86436.1"/>
    </source>
</evidence>
<protein>
    <submittedName>
        <fullName evidence="2">Uncharacterized protein</fullName>
    </submittedName>
</protein>
<gene>
    <name evidence="2" type="ORF">SAMN02745121_05852</name>
</gene>
<dbReference type="Proteomes" id="UP000199400">
    <property type="component" value="Unassembled WGS sequence"/>
</dbReference>
<feature type="region of interest" description="Disordered" evidence="1">
    <location>
        <begin position="190"/>
        <end position="223"/>
    </location>
</feature>